<evidence type="ECO:0000313" key="2">
    <source>
        <dbReference type="Proteomes" id="UP000238479"/>
    </source>
</evidence>
<dbReference type="STRING" id="74649.A0A2P6QC34"/>
<sequence>MEAEMNKKKPAVGLVIFTVFISGIGAWTGEIHGRVICDVCGDSALGPEDHVLEAWGKKNPEKRNR</sequence>
<dbReference type="Gramene" id="PRQ31746">
    <property type="protein sequence ID" value="PRQ31746"/>
    <property type="gene ID" value="RchiOBHm_Chr5g0038871"/>
</dbReference>
<comment type="caution">
    <text evidence="1">The sequence shown here is derived from an EMBL/GenBank/DDBJ whole genome shotgun (WGS) entry which is preliminary data.</text>
</comment>
<dbReference type="EMBL" id="PDCK01000043">
    <property type="protein sequence ID" value="PRQ31746.1"/>
    <property type="molecule type" value="Genomic_DNA"/>
</dbReference>
<gene>
    <name evidence="1" type="ORF">RchiOBHm_Chr5g0038871</name>
</gene>
<keyword evidence="2" id="KW-1185">Reference proteome</keyword>
<evidence type="ECO:0000313" key="1">
    <source>
        <dbReference type="EMBL" id="PRQ31746.1"/>
    </source>
</evidence>
<organism evidence="1 2">
    <name type="scientific">Rosa chinensis</name>
    <name type="common">China rose</name>
    <dbReference type="NCBI Taxonomy" id="74649"/>
    <lineage>
        <taxon>Eukaryota</taxon>
        <taxon>Viridiplantae</taxon>
        <taxon>Streptophyta</taxon>
        <taxon>Embryophyta</taxon>
        <taxon>Tracheophyta</taxon>
        <taxon>Spermatophyta</taxon>
        <taxon>Magnoliopsida</taxon>
        <taxon>eudicotyledons</taxon>
        <taxon>Gunneridae</taxon>
        <taxon>Pentapetalae</taxon>
        <taxon>rosids</taxon>
        <taxon>fabids</taxon>
        <taxon>Rosales</taxon>
        <taxon>Rosaceae</taxon>
        <taxon>Rosoideae</taxon>
        <taxon>Rosoideae incertae sedis</taxon>
        <taxon>Rosa</taxon>
    </lineage>
</organism>
<accession>A0A2P6QC34</accession>
<proteinExistence type="predicted"/>
<protein>
    <submittedName>
        <fullName evidence="1">Uncharacterized protein</fullName>
    </submittedName>
</protein>
<dbReference type="PANTHER" id="PTHR38400">
    <property type="entry name" value="OS02G0317800 PROTEIN"/>
    <property type="match status" value="1"/>
</dbReference>
<dbReference type="Proteomes" id="UP000238479">
    <property type="component" value="Chromosome 5"/>
</dbReference>
<reference evidence="1 2" key="1">
    <citation type="journal article" date="2018" name="Nat. Genet.">
        <title>The Rosa genome provides new insights in the design of modern roses.</title>
        <authorList>
            <person name="Bendahmane M."/>
        </authorList>
    </citation>
    <scope>NUCLEOTIDE SEQUENCE [LARGE SCALE GENOMIC DNA]</scope>
    <source>
        <strain evidence="2">cv. Old Blush</strain>
    </source>
</reference>
<dbReference type="AlphaFoldDB" id="A0A2P6QC34"/>
<name>A0A2P6QC34_ROSCH</name>